<dbReference type="EMBL" id="MUJZ01042684">
    <property type="protein sequence ID" value="OTF75289.1"/>
    <property type="molecule type" value="Genomic_DNA"/>
</dbReference>
<gene>
    <name evidence="2" type="ORF">BLA29_014731</name>
</gene>
<evidence type="ECO:0000313" key="2">
    <source>
        <dbReference type="EMBL" id="OTF75289.1"/>
    </source>
</evidence>
<reference evidence="2 3" key="1">
    <citation type="submission" date="2017-03" db="EMBL/GenBank/DDBJ databases">
        <title>Genome Survey of Euroglyphus maynei.</title>
        <authorList>
            <person name="Arlian L.G."/>
            <person name="Morgan M.S."/>
            <person name="Rider S.D."/>
        </authorList>
    </citation>
    <scope>NUCLEOTIDE SEQUENCE [LARGE SCALE GENOMIC DNA]</scope>
    <source>
        <strain evidence="2">Arlian Lab</strain>
        <tissue evidence="2">Whole body</tissue>
    </source>
</reference>
<feature type="region of interest" description="Disordered" evidence="1">
    <location>
        <begin position="52"/>
        <end position="79"/>
    </location>
</feature>
<dbReference type="Proteomes" id="UP000194236">
    <property type="component" value="Unassembled WGS sequence"/>
</dbReference>
<comment type="caution">
    <text evidence="2">The sequence shown here is derived from an EMBL/GenBank/DDBJ whole genome shotgun (WGS) entry which is preliminary data.</text>
</comment>
<evidence type="ECO:0000313" key="3">
    <source>
        <dbReference type="Proteomes" id="UP000194236"/>
    </source>
</evidence>
<name>A0A1Y3B3D0_EURMA</name>
<organism evidence="2 3">
    <name type="scientific">Euroglyphus maynei</name>
    <name type="common">Mayne's house dust mite</name>
    <dbReference type="NCBI Taxonomy" id="6958"/>
    <lineage>
        <taxon>Eukaryota</taxon>
        <taxon>Metazoa</taxon>
        <taxon>Ecdysozoa</taxon>
        <taxon>Arthropoda</taxon>
        <taxon>Chelicerata</taxon>
        <taxon>Arachnida</taxon>
        <taxon>Acari</taxon>
        <taxon>Acariformes</taxon>
        <taxon>Sarcoptiformes</taxon>
        <taxon>Astigmata</taxon>
        <taxon>Psoroptidia</taxon>
        <taxon>Analgoidea</taxon>
        <taxon>Pyroglyphidae</taxon>
        <taxon>Pyroglyphinae</taxon>
        <taxon>Euroglyphus</taxon>
    </lineage>
</organism>
<sequence>MSSSTVDNVDGELEIFTQQQQQPKHVVLKTTNCDNCHQKKHLNSNYKCHLSLSSSSHEDGDDDDDYQIPKLPFTMNKNN</sequence>
<proteinExistence type="predicted"/>
<keyword evidence="3" id="KW-1185">Reference proteome</keyword>
<dbReference type="AlphaFoldDB" id="A0A1Y3B3D0"/>
<evidence type="ECO:0000256" key="1">
    <source>
        <dbReference type="SAM" id="MobiDB-lite"/>
    </source>
</evidence>
<protein>
    <submittedName>
        <fullName evidence="2">Uncharacterized protein</fullName>
    </submittedName>
</protein>
<feature type="non-terminal residue" evidence="2">
    <location>
        <position position="79"/>
    </location>
</feature>
<accession>A0A1Y3B3D0</accession>